<protein>
    <submittedName>
        <fullName evidence="9">ABC transporter permease</fullName>
    </submittedName>
</protein>
<dbReference type="KEGG" id="phb:HYN04_08020"/>
<reference evidence="10" key="1">
    <citation type="submission" date="2018-05" db="EMBL/GenBank/DDBJ databases">
        <title>Genome sequencing of Phenylobacterium sp. HYN0004.</title>
        <authorList>
            <person name="Yi H."/>
            <person name="Baek C."/>
        </authorList>
    </citation>
    <scope>NUCLEOTIDE SEQUENCE [LARGE SCALE GENOMIC DNA]</scope>
    <source>
        <strain evidence="10">HYN0004</strain>
    </source>
</reference>
<evidence type="ECO:0000256" key="3">
    <source>
        <dbReference type="ARBA" id="ARBA00022692"/>
    </source>
</evidence>
<dbReference type="PANTHER" id="PTHR30287:SF1">
    <property type="entry name" value="INNER MEMBRANE PROTEIN"/>
    <property type="match status" value="1"/>
</dbReference>
<feature type="transmembrane region" description="Helical" evidence="6">
    <location>
        <begin position="765"/>
        <end position="796"/>
    </location>
</feature>
<feature type="transmembrane region" description="Helical" evidence="6">
    <location>
        <begin position="720"/>
        <end position="744"/>
    </location>
</feature>
<feature type="transmembrane region" description="Helical" evidence="6">
    <location>
        <begin position="808"/>
        <end position="834"/>
    </location>
</feature>
<dbReference type="OrthoDB" id="9775544at2"/>
<feature type="transmembrane region" description="Helical" evidence="6">
    <location>
        <begin position="32"/>
        <end position="54"/>
    </location>
</feature>
<evidence type="ECO:0000313" key="9">
    <source>
        <dbReference type="EMBL" id="AWM77713.1"/>
    </source>
</evidence>
<feature type="domain" description="ABC3 transporter permease C-terminal" evidence="7">
    <location>
        <begin position="270"/>
        <end position="388"/>
    </location>
</feature>
<feature type="transmembrane region" description="Helical" evidence="6">
    <location>
        <begin position="267"/>
        <end position="292"/>
    </location>
</feature>
<feature type="domain" description="MacB-like periplasmic core" evidence="8">
    <location>
        <begin position="35"/>
        <end position="197"/>
    </location>
</feature>
<accession>A0A2Z3HMK9</accession>
<evidence type="ECO:0000256" key="1">
    <source>
        <dbReference type="ARBA" id="ARBA00004651"/>
    </source>
</evidence>
<keyword evidence="3 6" id="KW-0812">Transmembrane</keyword>
<feature type="transmembrane region" description="Helical" evidence="6">
    <location>
        <begin position="433"/>
        <end position="457"/>
    </location>
</feature>
<dbReference type="PANTHER" id="PTHR30287">
    <property type="entry name" value="MEMBRANE COMPONENT OF PREDICTED ABC SUPERFAMILY METABOLITE UPTAKE TRANSPORTER"/>
    <property type="match status" value="1"/>
</dbReference>
<dbReference type="EMBL" id="CP029479">
    <property type="protein sequence ID" value="AWM77713.1"/>
    <property type="molecule type" value="Genomic_DNA"/>
</dbReference>
<feature type="transmembrane region" description="Helical" evidence="6">
    <location>
        <begin position="408"/>
        <end position="426"/>
    </location>
</feature>
<dbReference type="InterPro" id="IPR003838">
    <property type="entry name" value="ABC3_permease_C"/>
</dbReference>
<evidence type="ECO:0000313" key="10">
    <source>
        <dbReference type="Proteomes" id="UP000247763"/>
    </source>
</evidence>
<dbReference type="InterPro" id="IPR025857">
    <property type="entry name" value="MacB_PCD"/>
</dbReference>
<gene>
    <name evidence="9" type="ORF">HYN04_08020</name>
</gene>
<dbReference type="GO" id="GO:0005886">
    <property type="term" value="C:plasma membrane"/>
    <property type="evidence" value="ECO:0007669"/>
    <property type="project" value="UniProtKB-SubCell"/>
</dbReference>
<keyword evidence="10" id="KW-1185">Reference proteome</keyword>
<dbReference type="Pfam" id="PF02687">
    <property type="entry name" value="FtsX"/>
    <property type="match status" value="2"/>
</dbReference>
<evidence type="ECO:0000256" key="4">
    <source>
        <dbReference type="ARBA" id="ARBA00022989"/>
    </source>
</evidence>
<evidence type="ECO:0000256" key="5">
    <source>
        <dbReference type="ARBA" id="ARBA00023136"/>
    </source>
</evidence>
<dbReference type="Pfam" id="PF12704">
    <property type="entry name" value="MacB_PCD"/>
    <property type="match status" value="1"/>
</dbReference>
<comment type="subcellular location">
    <subcellularLocation>
        <location evidence="1">Cell membrane</location>
        <topology evidence="1">Multi-pass membrane protein</topology>
    </subcellularLocation>
</comment>
<feature type="transmembrane region" description="Helical" evidence="6">
    <location>
        <begin position="484"/>
        <end position="502"/>
    </location>
</feature>
<proteinExistence type="predicted"/>
<evidence type="ECO:0000259" key="7">
    <source>
        <dbReference type="Pfam" id="PF02687"/>
    </source>
</evidence>
<dbReference type="AlphaFoldDB" id="A0A2Z3HMK9"/>
<dbReference type="Proteomes" id="UP000247763">
    <property type="component" value="Chromosome"/>
</dbReference>
<evidence type="ECO:0000259" key="8">
    <source>
        <dbReference type="Pfam" id="PF12704"/>
    </source>
</evidence>
<organism evidence="9 10">
    <name type="scientific">Phenylobacterium parvum</name>
    <dbReference type="NCBI Taxonomy" id="2201350"/>
    <lineage>
        <taxon>Bacteria</taxon>
        <taxon>Pseudomonadati</taxon>
        <taxon>Pseudomonadota</taxon>
        <taxon>Alphaproteobacteria</taxon>
        <taxon>Caulobacterales</taxon>
        <taxon>Caulobacteraceae</taxon>
        <taxon>Phenylobacterium</taxon>
    </lineage>
</organism>
<keyword evidence="4 6" id="KW-1133">Transmembrane helix</keyword>
<dbReference type="InterPro" id="IPR038766">
    <property type="entry name" value="Membrane_comp_ABC_pdt"/>
</dbReference>
<dbReference type="RefSeq" id="WP_110450280.1">
    <property type="nucleotide sequence ID" value="NZ_CP029479.1"/>
</dbReference>
<keyword evidence="2" id="KW-1003">Cell membrane</keyword>
<keyword evidence="5 6" id="KW-0472">Membrane</keyword>
<sequence length="845" mass="87617">MTPAPVPAAVPAAVLWRIARRDLSASFRGLRLLFLCLFLGVAALAAIGSLTAAITGELTKRGRELLGGDIEVALTQRYATAAEKEIMAGLGRVSETVRLRAMARGGSGPPMLAELKGVDGVYPLYGELTVRTAAGVRAAPRPGPGEVLVERGLAERLGVGPGDVVGFGRAEFRVASVLDTEPDRVGEGFSLGPAALIRIEDIPATDLIQPGSLYQAKYRVRLPEGQPRSDRLAESLKREHGEAGWQVRDHSRAAPGASRFFERMGQFLGLIGLAALVIAGIGVSNGVSGYLTARRGSIATLKVLGASGRDIAGIYLLQIGVVAGAAILTGLAAGAAAPPVLLSLIGDRLPVRPEFSLHLAPLLLAAAQGLLIAFIFTWLPLARAGATPPAAIWRAALEPPGRPARRDLYVVGGAAALSVVLALATADRPLFSAGVLAAAGGALLFLLAVGVGVQAMARRLPRPASPLLRLALSNLHRPGAQTPAMVIAMGLSLTLFVLIAAIQTSLDAEIARSVPARAPAQFVLDVPSAGADTFRKAVTDAAPGAEVDLVPALRGMITAYGDQKVRDLKEIPREAWVLRGERGVTYAADLPAGSRIMAGEWWPKDYAGPPLVSLDDEIAADLGLGVGDTLTVSVLGREIPARIASLRRIDWDTMGFNYLMVFPPSTLAGAPHTLAGALSLPPERETASARAILAAFPGVSVISVREVLGQARTLLDQMALAVLAAASVTLLAGMAVLTGAVAAARQSRTYDAVVLKTLGATRGQLLGVQALEYAVLGLLLAAVSLAVGLGGAWWIIVQVFEFTWAPDWGRVLATLGAGLGVTLVLSLAGALPILSARPATALRTV</sequence>
<evidence type="ECO:0000256" key="2">
    <source>
        <dbReference type="ARBA" id="ARBA00022475"/>
    </source>
</evidence>
<name>A0A2Z3HMK9_9CAUL</name>
<feature type="transmembrane region" description="Helical" evidence="6">
    <location>
        <begin position="357"/>
        <end position="379"/>
    </location>
</feature>
<feature type="domain" description="ABC3 transporter permease C-terminal" evidence="7">
    <location>
        <begin position="725"/>
        <end position="835"/>
    </location>
</feature>
<evidence type="ECO:0000256" key="6">
    <source>
        <dbReference type="SAM" id="Phobius"/>
    </source>
</evidence>
<feature type="transmembrane region" description="Helical" evidence="6">
    <location>
        <begin position="312"/>
        <end position="345"/>
    </location>
</feature>